<dbReference type="OrthoDB" id="6431331at2759"/>
<feature type="non-terminal residue" evidence="2">
    <location>
        <position position="1"/>
    </location>
</feature>
<keyword evidence="3" id="KW-1185">Reference proteome</keyword>
<dbReference type="InterPro" id="IPR050266">
    <property type="entry name" value="AB_hydrolase_sf"/>
</dbReference>
<dbReference type="OMA" id="DWAHKLH"/>
<dbReference type="InterPro" id="IPR000073">
    <property type="entry name" value="AB_hydrolase_1"/>
</dbReference>
<dbReference type="InterPro" id="IPR029058">
    <property type="entry name" value="AB_hydrolase_fold"/>
</dbReference>
<organism evidence="2 3">
    <name type="scientific">Aspergillus carbonarius (strain ITEM 5010)</name>
    <dbReference type="NCBI Taxonomy" id="602072"/>
    <lineage>
        <taxon>Eukaryota</taxon>
        <taxon>Fungi</taxon>
        <taxon>Dikarya</taxon>
        <taxon>Ascomycota</taxon>
        <taxon>Pezizomycotina</taxon>
        <taxon>Eurotiomycetes</taxon>
        <taxon>Eurotiomycetidae</taxon>
        <taxon>Eurotiales</taxon>
        <taxon>Aspergillaceae</taxon>
        <taxon>Aspergillus</taxon>
        <taxon>Aspergillus subgen. Circumdati</taxon>
    </lineage>
</organism>
<dbReference type="PANTHER" id="PTHR43798:SF33">
    <property type="entry name" value="HYDROLASE, PUTATIVE (AFU_ORTHOLOGUE AFUA_2G14860)-RELATED"/>
    <property type="match status" value="1"/>
</dbReference>
<dbReference type="Proteomes" id="UP000188318">
    <property type="component" value="Unassembled WGS sequence"/>
</dbReference>
<dbReference type="PRINTS" id="PR00111">
    <property type="entry name" value="ABHYDROLASE"/>
</dbReference>
<dbReference type="PANTHER" id="PTHR43798">
    <property type="entry name" value="MONOACYLGLYCEROL LIPASE"/>
    <property type="match status" value="1"/>
</dbReference>
<dbReference type="Gene3D" id="3.40.50.1820">
    <property type="entry name" value="alpha/beta hydrolase"/>
    <property type="match status" value="1"/>
</dbReference>
<protein>
    <recommendedName>
        <fullName evidence="1">AB hydrolase-1 domain-containing protein</fullName>
    </recommendedName>
</protein>
<dbReference type="VEuPathDB" id="FungiDB:ASPCADRAFT_36400"/>
<proteinExistence type="predicted"/>
<dbReference type="EMBL" id="KV907494">
    <property type="protein sequence ID" value="OOF99381.1"/>
    <property type="molecule type" value="Genomic_DNA"/>
</dbReference>
<dbReference type="PRINTS" id="PR00412">
    <property type="entry name" value="EPOXHYDRLASE"/>
</dbReference>
<gene>
    <name evidence="2" type="ORF">ASPCADRAFT_36400</name>
</gene>
<dbReference type="GO" id="GO:0047372">
    <property type="term" value="F:monoacylglycerol lipase activity"/>
    <property type="evidence" value="ECO:0007669"/>
    <property type="project" value="TreeGrafter"/>
</dbReference>
<reference evidence="3" key="1">
    <citation type="journal article" date="2017" name="Genome Biol.">
        <title>Comparative genomics reveals high biological diversity and specific adaptations in the industrially and medically important fungal genus Aspergillus.</title>
        <authorList>
            <person name="de Vries R.P."/>
            <person name="Riley R."/>
            <person name="Wiebenga A."/>
            <person name="Aguilar-Osorio G."/>
            <person name="Amillis S."/>
            <person name="Uchima C.A."/>
            <person name="Anderluh G."/>
            <person name="Asadollahi M."/>
            <person name="Askin M."/>
            <person name="Barry K."/>
            <person name="Battaglia E."/>
            <person name="Bayram O."/>
            <person name="Benocci T."/>
            <person name="Braus-Stromeyer S.A."/>
            <person name="Caldana C."/>
            <person name="Canovas D."/>
            <person name="Cerqueira G.C."/>
            <person name="Chen F."/>
            <person name="Chen W."/>
            <person name="Choi C."/>
            <person name="Clum A."/>
            <person name="Dos Santos R.A."/>
            <person name="Damasio A.R."/>
            <person name="Diallinas G."/>
            <person name="Emri T."/>
            <person name="Fekete E."/>
            <person name="Flipphi M."/>
            <person name="Freyberg S."/>
            <person name="Gallo A."/>
            <person name="Gournas C."/>
            <person name="Habgood R."/>
            <person name="Hainaut M."/>
            <person name="Harispe M.L."/>
            <person name="Henrissat B."/>
            <person name="Hilden K.S."/>
            <person name="Hope R."/>
            <person name="Hossain A."/>
            <person name="Karabika E."/>
            <person name="Karaffa L."/>
            <person name="Karanyi Z."/>
            <person name="Krasevec N."/>
            <person name="Kuo A."/>
            <person name="Kusch H."/>
            <person name="LaButti K."/>
            <person name="Lagendijk E.L."/>
            <person name="Lapidus A."/>
            <person name="Levasseur A."/>
            <person name="Lindquist E."/>
            <person name="Lipzen A."/>
            <person name="Logrieco A.F."/>
            <person name="MacCabe A."/>
            <person name="Maekelae M.R."/>
            <person name="Malavazi I."/>
            <person name="Melin P."/>
            <person name="Meyer V."/>
            <person name="Mielnichuk N."/>
            <person name="Miskei M."/>
            <person name="Molnar A.P."/>
            <person name="Mule G."/>
            <person name="Ngan C.Y."/>
            <person name="Orejas M."/>
            <person name="Orosz E."/>
            <person name="Ouedraogo J.P."/>
            <person name="Overkamp K.M."/>
            <person name="Park H.-S."/>
            <person name="Perrone G."/>
            <person name="Piumi F."/>
            <person name="Punt P.J."/>
            <person name="Ram A.F."/>
            <person name="Ramon A."/>
            <person name="Rauscher S."/>
            <person name="Record E."/>
            <person name="Riano-Pachon D.M."/>
            <person name="Robert V."/>
            <person name="Roehrig J."/>
            <person name="Ruller R."/>
            <person name="Salamov A."/>
            <person name="Salih N.S."/>
            <person name="Samson R.A."/>
            <person name="Sandor E."/>
            <person name="Sanguinetti M."/>
            <person name="Schuetze T."/>
            <person name="Sepcic K."/>
            <person name="Shelest E."/>
            <person name="Sherlock G."/>
            <person name="Sophianopoulou V."/>
            <person name="Squina F.M."/>
            <person name="Sun H."/>
            <person name="Susca A."/>
            <person name="Todd R.B."/>
            <person name="Tsang A."/>
            <person name="Unkles S.E."/>
            <person name="van de Wiele N."/>
            <person name="van Rossen-Uffink D."/>
            <person name="Oliveira J.V."/>
            <person name="Vesth T.C."/>
            <person name="Visser J."/>
            <person name="Yu J.-H."/>
            <person name="Zhou M."/>
            <person name="Andersen M.R."/>
            <person name="Archer D.B."/>
            <person name="Baker S.E."/>
            <person name="Benoit I."/>
            <person name="Brakhage A.A."/>
            <person name="Braus G.H."/>
            <person name="Fischer R."/>
            <person name="Frisvad J.C."/>
            <person name="Goldman G.H."/>
            <person name="Houbraken J."/>
            <person name="Oakley B."/>
            <person name="Pocsi I."/>
            <person name="Scazzocchio C."/>
            <person name="Seiboth B."/>
            <person name="vanKuyk P.A."/>
            <person name="Wortman J."/>
            <person name="Dyer P.S."/>
            <person name="Grigoriev I.V."/>
        </authorList>
    </citation>
    <scope>NUCLEOTIDE SEQUENCE [LARGE SCALE GENOMIC DNA]</scope>
    <source>
        <strain evidence="3">ITEM 5010</strain>
    </source>
</reference>
<dbReference type="InterPro" id="IPR000639">
    <property type="entry name" value="Epox_hydrolase-like"/>
</dbReference>
<dbReference type="GO" id="GO:0046464">
    <property type="term" value="P:acylglycerol catabolic process"/>
    <property type="evidence" value="ECO:0007669"/>
    <property type="project" value="TreeGrafter"/>
</dbReference>
<accession>A0A1R3RY36</accession>
<dbReference type="SUPFAM" id="SSF53474">
    <property type="entry name" value="alpha/beta-Hydrolases"/>
    <property type="match status" value="1"/>
</dbReference>
<feature type="non-terminal residue" evidence="2">
    <location>
        <position position="273"/>
    </location>
</feature>
<dbReference type="Pfam" id="PF00561">
    <property type="entry name" value="Abhydrolase_1"/>
    <property type="match status" value="1"/>
</dbReference>
<evidence type="ECO:0000313" key="2">
    <source>
        <dbReference type="EMBL" id="OOF99381.1"/>
    </source>
</evidence>
<sequence length="273" mass="30501">RIAYGIHSPSNSNSTPTPVILIHGTPSSSLIWRNIIPHLTSAGHKVHVYDLLGYGLSERPWDPTTDTSITGQVPILLSLLNHWNVQTAHIVAHDIGGGIAQRFCISHRDRIRSLTLIDVVSFNSYPSERTKSQMSEGLDKLMRASEESHRGSFREWLLSTVTDPGRMVREGSLDAYLGYISGPVGQASFFQHQVRHYDSKHTMAMAGRIKELGRVPVKLVWGREDSWQVVEWGYTLQKSIPGAELSVIDGCGHFAMEDRPEEVARVVVELLEK</sequence>
<feature type="domain" description="AB hydrolase-1" evidence="1">
    <location>
        <begin position="18"/>
        <end position="260"/>
    </location>
</feature>
<evidence type="ECO:0000259" key="1">
    <source>
        <dbReference type="Pfam" id="PF00561"/>
    </source>
</evidence>
<evidence type="ECO:0000313" key="3">
    <source>
        <dbReference type="Proteomes" id="UP000188318"/>
    </source>
</evidence>
<name>A0A1R3RY36_ASPC5</name>
<dbReference type="STRING" id="602072.A0A1R3RY36"/>
<dbReference type="AlphaFoldDB" id="A0A1R3RY36"/>
<dbReference type="GO" id="GO:0016020">
    <property type="term" value="C:membrane"/>
    <property type="evidence" value="ECO:0007669"/>
    <property type="project" value="TreeGrafter"/>
</dbReference>